<name>X1JY41_9ZZZZ</name>
<evidence type="ECO:0000313" key="1">
    <source>
        <dbReference type="EMBL" id="GAH74728.1"/>
    </source>
</evidence>
<dbReference type="AlphaFoldDB" id="X1JY41"/>
<gene>
    <name evidence="1" type="ORF">S03H2_47857</name>
</gene>
<accession>X1JY41</accession>
<dbReference type="EMBL" id="BARU01030130">
    <property type="protein sequence ID" value="GAH74728.1"/>
    <property type="molecule type" value="Genomic_DNA"/>
</dbReference>
<protein>
    <submittedName>
        <fullName evidence="1">Uncharacterized protein</fullName>
    </submittedName>
</protein>
<organism evidence="1">
    <name type="scientific">marine sediment metagenome</name>
    <dbReference type="NCBI Taxonomy" id="412755"/>
    <lineage>
        <taxon>unclassified sequences</taxon>
        <taxon>metagenomes</taxon>
        <taxon>ecological metagenomes</taxon>
    </lineage>
</organism>
<comment type="caution">
    <text evidence="1">The sequence shown here is derived from an EMBL/GenBank/DDBJ whole genome shotgun (WGS) entry which is preliminary data.</text>
</comment>
<proteinExistence type="predicted"/>
<sequence>MVDETERAIDSIPKIAPKQQKGIATLNIGDLMTEKPRASVKEIDGTKRLIKMIANKKRYTYSSKKSSSK</sequence>
<reference evidence="1" key="1">
    <citation type="journal article" date="2014" name="Front. Microbiol.">
        <title>High frequency of phylogenetically diverse reductive dehalogenase-homologous genes in deep subseafloor sedimentary metagenomes.</title>
        <authorList>
            <person name="Kawai M."/>
            <person name="Futagami T."/>
            <person name="Toyoda A."/>
            <person name="Takaki Y."/>
            <person name="Nishi S."/>
            <person name="Hori S."/>
            <person name="Arai W."/>
            <person name="Tsubouchi T."/>
            <person name="Morono Y."/>
            <person name="Uchiyama I."/>
            <person name="Ito T."/>
            <person name="Fujiyama A."/>
            <person name="Inagaki F."/>
            <person name="Takami H."/>
        </authorList>
    </citation>
    <scope>NUCLEOTIDE SEQUENCE</scope>
    <source>
        <strain evidence="1">Expedition CK06-06</strain>
    </source>
</reference>